<gene>
    <name evidence="2" type="ORF">DW794_20410</name>
</gene>
<dbReference type="RefSeq" id="WP_122265159.1">
    <property type="nucleotide sequence ID" value="NZ_CAXYLJ010000041.1"/>
</dbReference>
<feature type="domain" description="Polysaccharide pyruvyl transferase" evidence="1">
    <location>
        <begin position="13"/>
        <end position="316"/>
    </location>
</feature>
<reference evidence="2 3" key="1">
    <citation type="submission" date="2018-08" db="EMBL/GenBank/DDBJ databases">
        <title>A genome reference for cultivated species of the human gut microbiota.</title>
        <authorList>
            <person name="Zou Y."/>
            <person name="Xue W."/>
            <person name="Luo G."/>
        </authorList>
    </citation>
    <scope>NUCLEOTIDE SEQUENCE [LARGE SCALE GENOMIC DNA]</scope>
    <source>
        <strain evidence="2 3">AM31-16AC</strain>
    </source>
</reference>
<accession>A0A414F7A4</accession>
<evidence type="ECO:0000313" key="3">
    <source>
        <dbReference type="Proteomes" id="UP000284689"/>
    </source>
</evidence>
<protein>
    <submittedName>
        <fullName evidence="2">Polysaccharide pyruvyl transferase family protein</fullName>
    </submittedName>
</protein>
<comment type="caution">
    <text evidence="2">The sequence shown here is derived from an EMBL/GenBank/DDBJ whole genome shotgun (WGS) entry which is preliminary data.</text>
</comment>
<proteinExistence type="predicted"/>
<keyword evidence="2" id="KW-0808">Transferase</keyword>
<dbReference type="Pfam" id="PF04230">
    <property type="entry name" value="PS_pyruv_trans"/>
    <property type="match status" value="1"/>
</dbReference>
<dbReference type="EMBL" id="QSJD01000051">
    <property type="protein sequence ID" value="RHD42390.1"/>
    <property type="molecule type" value="Genomic_DNA"/>
</dbReference>
<sequence length="373" mass="42733">MNIKTITCHDVYNYGASLQAFALQTFLEKDGHNVEIIDYKPDYIDFPYKVSTFVHPDSPVRRFTDKCSIIRLLYGIKRYLWYIPTIGRKRAFDRFTKQYLKLTKKYSCNDGLSKDVPAADTYIVGSDQVWNSITMLNGSDSAFYLQFAPKSKKRLSYAASFGSISVSEKHKDIIKQWLSTFDAISVRENSGVEVLQDLGIKGTHVCDPVFLLSKEEWIHNLNISKNDEKYVLIYNLTAKNEQLICDAKKTADRLGAKLYSVSPMQIKEADKCFANVGPERFVSLIFNASFVFTNSFHATAFSIISRRQFCTYNYHSKANSSRMHSVLAEMEMLDRLNITDIDKTIDTPIDYSTKENLISISCQNGKDWLLQNI</sequence>
<organism evidence="2 3">
    <name type="scientific">Bacteroides caccae</name>
    <dbReference type="NCBI Taxonomy" id="47678"/>
    <lineage>
        <taxon>Bacteria</taxon>
        <taxon>Pseudomonadati</taxon>
        <taxon>Bacteroidota</taxon>
        <taxon>Bacteroidia</taxon>
        <taxon>Bacteroidales</taxon>
        <taxon>Bacteroidaceae</taxon>
        <taxon>Bacteroides</taxon>
    </lineage>
</organism>
<evidence type="ECO:0000259" key="1">
    <source>
        <dbReference type="Pfam" id="PF04230"/>
    </source>
</evidence>
<dbReference type="Proteomes" id="UP000284689">
    <property type="component" value="Unassembled WGS sequence"/>
</dbReference>
<dbReference type="AlphaFoldDB" id="A0A414F7A4"/>
<dbReference type="GO" id="GO:0016740">
    <property type="term" value="F:transferase activity"/>
    <property type="evidence" value="ECO:0007669"/>
    <property type="project" value="UniProtKB-KW"/>
</dbReference>
<dbReference type="InterPro" id="IPR007345">
    <property type="entry name" value="Polysacch_pyruvyl_Trfase"/>
</dbReference>
<evidence type="ECO:0000313" key="2">
    <source>
        <dbReference type="EMBL" id="RHD42390.1"/>
    </source>
</evidence>
<name>A0A414F7A4_9BACE</name>